<evidence type="ECO:0000256" key="8">
    <source>
        <dbReference type="ARBA" id="ARBA00023146"/>
    </source>
</evidence>
<dbReference type="PANTHER" id="PTHR37940:SF1">
    <property type="entry name" value="LYSINE--TRNA LIGASE"/>
    <property type="match status" value="1"/>
</dbReference>
<gene>
    <name evidence="10" type="primary">lysS</name>
    <name evidence="11" type="ORF">PQJ73_19575</name>
</gene>
<evidence type="ECO:0000256" key="9">
    <source>
        <dbReference type="ARBA" id="ARBA00048573"/>
    </source>
</evidence>
<evidence type="ECO:0000256" key="6">
    <source>
        <dbReference type="ARBA" id="ARBA00022840"/>
    </source>
</evidence>
<keyword evidence="8 10" id="KW-0030">Aminoacyl-tRNA synthetase</keyword>
<dbReference type="InterPro" id="IPR020751">
    <property type="entry name" value="aa-tRNA-synth_I_codon-bd_sub2"/>
</dbReference>
<dbReference type="GO" id="GO:0004824">
    <property type="term" value="F:lysine-tRNA ligase activity"/>
    <property type="evidence" value="ECO:0007669"/>
    <property type="project" value="UniProtKB-EC"/>
</dbReference>
<feature type="binding site" evidence="10">
    <location>
        <position position="303"/>
    </location>
    <ligand>
        <name>ATP</name>
        <dbReference type="ChEBI" id="CHEBI:30616"/>
    </ligand>
</feature>
<dbReference type="NCBIfam" id="TIGR00467">
    <property type="entry name" value="lysS_arch"/>
    <property type="match status" value="1"/>
</dbReference>
<reference evidence="11" key="1">
    <citation type="journal article" date="2023" name="Microbiol Resour">
        <title>Genome Sequences of Rhodoplanes serenus and Two Thermotolerant Strains, Rhodoplanes tepidamans and 'Rhodoplanes cryptolactis,' Further Refine the Genus.</title>
        <authorList>
            <person name="Rayyan A.A."/>
            <person name="Kyndt J.A."/>
        </authorList>
    </citation>
    <scope>NUCLEOTIDE SEQUENCE</scope>
    <source>
        <strain evidence="11">DSM 9987</strain>
    </source>
</reference>
<evidence type="ECO:0000313" key="12">
    <source>
        <dbReference type="Proteomes" id="UP001165652"/>
    </source>
</evidence>
<evidence type="ECO:0000256" key="1">
    <source>
        <dbReference type="ARBA" id="ARBA00004496"/>
    </source>
</evidence>
<comment type="similarity">
    <text evidence="2 10">Belongs to the class-I aminoacyl-tRNA synthetase family.</text>
</comment>
<dbReference type="Proteomes" id="UP001165652">
    <property type="component" value="Unassembled WGS sequence"/>
</dbReference>
<reference evidence="11" key="2">
    <citation type="submission" date="2023-02" db="EMBL/GenBank/DDBJ databases">
        <authorList>
            <person name="Rayyan A."/>
            <person name="Meyer T."/>
            <person name="Kyndt J.A."/>
        </authorList>
    </citation>
    <scope>NUCLEOTIDE SEQUENCE</scope>
    <source>
        <strain evidence="11">DSM 9987</strain>
    </source>
</reference>
<dbReference type="InterPro" id="IPR014729">
    <property type="entry name" value="Rossmann-like_a/b/a_fold"/>
</dbReference>
<dbReference type="PANTHER" id="PTHR37940">
    <property type="entry name" value="LYSINE--TRNA LIGASE"/>
    <property type="match status" value="1"/>
</dbReference>
<dbReference type="InterPro" id="IPR002904">
    <property type="entry name" value="Lys-tRNA-ligase"/>
</dbReference>
<sequence>MSDPVADLDPAALRALAESSTAWPFEEARKIVARLKAHPKDEVIFETGYGPSGLPHIGTFGEVARTTMVRHAFRVLTEDRVRTRLIAFSDDMDGLRKVPDNIPNKDLVAAHLGKPLTRVPDPFGTHDSFGAHNNARLRAFLDAFGFDYEFASSTDYYKAGRFDATLLAMLEHYDRVMEIILPTLGPERRATYSPFLPVDPRTGLVLQVPMVARDPKRGTVTYEDPETGERVTTQVTRGMVKCQWKADWAMRWTALGIDYEMAGKDLIDSVKLSGEICRVLGGTPPEGFTYELFLDDRGQKISKSKGNGLTIDEWLRYASPESLSLFMYREPKAAKRLYFDVIPRTVDEYAQFLDGYGRQDAKQRLTNPVWHIHAGAPPAVSVPISFTMLLNLVSASNAENADTLWGFIGRYWPGVTPQSHPRLQREVEYAIHYFRDFVLPAKRFREPVESERAALMDLREALSQLPDDATAEAIQEVVYEVGRRPPFLDEKKKGKDGKPGVSLDWFNLLYQVLLGQEKGPRFGSFVAIYGLKNTVDMIDGALARSA</sequence>
<dbReference type="PROSITE" id="PS00178">
    <property type="entry name" value="AA_TRNA_LIGASE_I"/>
    <property type="match status" value="1"/>
</dbReference>
<dbReference type="Gene3D" id="3.40.50.620">
    <property type="entry name" value="HUPs"/>
    <property type="match status" value="2"/>
</dbReference>
<evidence type="ECO:0000256" key="10">
    <source>
        <dbReference type="HAMAP-Rule" id="MF_00177"/>
    </source>
</evidence>
<dbReference type="RefSeq" id="WP_272778732.1">
    <property type="nucleotide sequence ID" value="NZ_JAQQLI010000034.1"/>
</dbReference>
<dbReference type="Pfam" id="PF01921">
    <property type="entry name" value="tRNA-synt_1f"/>
    <property type="match status" value="1"/>
</dbReference>
<keyword evidence="4 10" id="KW-0436">Ligase</keyword>
<dbReference type="HAMAP" id="MF_00177">
    <property type="entry name" value="Lys_tRNA_synth_class1"/>
    <property type="match status" value="1"/>
</dbReference>
<evidence type="ECO:0000313" key="11">
    <source>
        <dbReference type="EMBL" id="MDC7787895.1"/>
    </source>
</evidence>
<comment type="caution">
    <text evidence="11">The sequence shown here is derived from an EMBL/GenBank/DDBJ whole genome shotgun (WGS) entry which is preliminary data.</text>
</comment>
<evidence type="ECO:0000256" key="5">
    <source>
        <dbReference type="ARBA" id="ARBA00022741"/>
    </source>
</evidence>
<comment type="subcellular location">
    <subcellularLocation>
        <location evidence="1 10">Cytoplasm</location>
    </subcellularLocation>
</comment>
<dbReference type="SUPFAM" id="SSF48163">
    <property type="entry name" value="An anticodon-binding domain of class I aminoacyl-tRNA synthetases"/>
    <property type="match status" value="1"/>
</dbReference>
<feature type="short sequence motif" description="'HIGH' region" evidence="10">
    <location>
        <begin position="51"/>
        <end position="59"/>
    </location>
</feature>
<organism evidence="11 12">
    <name type="scientific">Rhodoplanes tepidamans</name>
    <name type="common">Rhodoplanes cryptolactis</name>
    <dbReference type="NCBI Taxonomy" id="200616"/>
    <lineage>
        <taxon>Bacteria</taxon>
        <taxon>Pseudomonadati</taxon>
        <taxon>Pseudomonadota</taxon>
        <taxon>Alphaproteobacteria</taxon>
        <taxon>Hyphomicrobiales</taxon>
        <taxon>Nitrobacteraceae</taxon>
        <taxon>Rhodoplanes</taxon>
    </lineage>
</organism>
<evidence type="ECO:0000256" key="2">
    <source>
        <dbReference type="ARBA" id="ARBA00005594"/>
    </source>
</evidence>
<dbReference type="InterPro" id="IPR008925">
    <property type="entry name" value="aa_tRNA-synth_I_cd-bd_sf"/>
</dbReference>
<dbReference type="NCBIfam" id="NF001968">
    <property type="entry name" value="PRK00750.1-2"/>
    <property type="match status" value="1"/>
</dbReference>
<dbReference type="EC" id="6.1.1.6" evidence="10"/>
<keyword evidence="6 10" id="KW-0067">ATP-binding</keyword>
<dbReference type="InterPro" id="IPR001412">
    <property type="entry name" value="aa-tRNA-synth_I_CS"/>
</dbReference>
<feature type="short sequence motif" description="'KMSKS' region" evidence="10">
    <location>
        <begin position="300"/>
        <end position="304"/>
    </location>
</feature>
<keyword evidence="3 10" id="KW-0963">Cytoplasm</keyword>
<keyword evidence="7 10" id="KW-0648">Protein biosynthesis</keyword>
<dbReference type="EMBL" id="JAQQLI010000034">
    <property type="protein sequence ID" value="MDC7787895.1"/>
    <property type="molecule type" value="Genomic_DNA"/>
</dbReference>
<name>A0ABT5JFU5_RHOTP</name>
<dbReference type="Gene3D" id="1.10.10.350">
    <property type="match status" value="1"/>
</dbReference>
<proteinExistence type="inferred from homology"/>
<evidence type="ECO:0000256" key="4">
    <source>
        <dbReference type="ARBA" id="ARBA00022598"/>
    </source>
</evidence>
<keyword evidence="5 10" id="KW-0547">Nucleotide-binding</keyword>
<evidence type="ECO:0000256" key="3">
    <source>
        <dbReference type="ARBA" id="ARBA00022490"/>
    </source>
</evidence>
<comment type="catalytic activity">
    <reaction evidence="9 10">
        <text>tRNA(Lys) + L-lysine + ATP = L-lysyl-tRNA(Lys) + AMP + diphosphate</text>
        <dbReference type="Rhea" id="RHEA:20792"/>
        <dbReference type="Rhea" id="RHEA-COMP:9696"/>
        <dbReference type="Rhea" id="RHEA-COMP:9697"/>
        <dbReference type="ChEBI" id="CHEBI:30616"/>
        <dbReference type="ChEBI" id="CHEBI:32551"/>
        <dbReference type="ChEBI" id="CHEBI:33019"/>
        <dbReference type="ChEBI" id="CHEBI:78442"/>
        <dbReference type="ChEBI" id="CHEBI:78529"/>
        <dbReference type="ChEBI" id="CHEBI:456215"/>
        <dbReference type="EC" id="6.1.1.6"/>
    </reaction>
</comment>
<dbReference type="SUPFAM" id="SSF52374">
    <property type="entry name" value="Nucleotidylyl transferase"/>
    <property type="match status" value="1"/>
</dbReference>
<accession>A0ABT5JFU5</accession>
<evidence type="ECO:0000256" key="7">
    <source>
        <dbReference type="ARBA" id="ARBA00022917"/>
    </source>
</evidence>
<keyword evidence="12" id="KW-1185">Reference proteome</keyword>
<protein>
    <recommendedName>
        <fullName evidence="10">Lysine--tRNA ligase</fullName>
        <ecNumber evidence="10">6.1.1.6</ecNumber>
    </recommendedName>
    <alternativeName>
        <fullName evidence="10">Lysyl-tRNA synthetase</fullName>
        <shortName evidence="10">LysRS</shortName>
    </alternativeName>
</protein>